<dbReference type="GO" id="GO:0006641">
    <property type="term" value="P:triglyceride metabolic process"/>
    <property type="evidence" value="ECO:0007669"/>
    <property type="project" value="TreeGrafter"/>
</dbReference>
<dbReference type="InterPro" id="IPR043129">
    <property type="entry name" value="ATPase_NBD"/>
</dbReference>
<dbReference type="SUPFAM" id="SSF53067">
    <property type="entry name" value="Actin-like ATPase domain"/>
    <property type="match status" value="2"/>
</dbReference>
<keyword evidence="10" id="KW-0067">ATP-binding</keyword>
<dbReference type="InterPro" id="IPR000577">
    <property type="entry name" value="Carb_kinase_FGGY"/>
</dbReference>
<dbReference type="InterPro" id="IPR018483">
    <property type="entry name" value="Carb_kinase_FGGY_CS"/>
</dbReference>
<keyword evidence="9" id="KW-0319">Glycerol metabolism</keyword>
<feature type="domain" description="Carbohydrate kinase FGGY N-terminal" evidence="15">
    <location>
        <begin position="8"/>
        <end position="247"/>
    </location>
</feature>
<proteinExistence type="evidence at transcript level"/>
<sequence>ENVYIMAYVIGVDLGSTTLTCKIYNKDGNSISFASEKVPYLYLTHGAVEIDPDDLWDLFLKVVKEAIKKSCLEPNAFQCIGISCQRSTIILWDRKTGSSYCNFISWQDTRCAGVTISYNQSWTLKGINMIGFFLYTLCRHKMFLLMKVLKFKVNSGSMKLAWLLEVNPKLKEMLTEGKLSFGSIDTWFIWKLSKGKLYVTDPTNAIGTGLWNPFSNDWELRLFGLPNSVMPSVMETSQFFCKIDYDVFGSSLSLNSVVSDVAAASFAQCCFNMGEISCIMGTGCFLSINCGSYLQASMTGLYPQVAWKINNEYKYTCEAMVSGIASSIEWAKNIGLFDDVSKTSEIAFSVNDSGGVYFVPGFYGLSLPYNDPYSCGGFIGISNHTTKSHMVRAILESIAFRLYETYQLALGESTFTFKDVIKVCGGVSNNNFILQLMSSLTGCVIERSSDSEMSVLGAVYLAGLSHGVWKNKEEIKNMSQPSSVFVPDIKIQSCYSKTYITWVKAVKSWSYRNAKIFR</sequence>
<keyword evidence="5" id="KW-0963">Cytoplasm</keyword>
<comment type="subcellular location">
    <subcellularLocation>
        <location evidence="1">Cytoplasm</location>
    </subcellularLocation>
</comment>
<dbReference type="PIRSF" id="PIRSF000538">
    <property type="entry name" value="GlpK"/>
    <property type="match status" value="1"/>
</dbReference>
<dbReference type="FunFam" id="3.30.420.40:FF:000102">
    <property type="entry name" value="Putative glycerol kinase 5"/>
    <property type="match status" value="1"/>
</dbReference>
<organism evidence="17">
    <name type="scientific">Hydra vulgaris</name>
    <name type="common">Hydra</name>
    <name type="synonym">Hydra attenuata</name>
    <dbReference type="NCBI Taxonomy" id="6087"/>
    <lineage>
        <taxon>Eukaryota</taxon>
        <taxon>Metazoa</taxon>
        <taxon>Cnidaria</taxon>
        <taxon>Hydrozoa</taxon>
        <taxon>Hydroidolina</taxon>
        <taxon>Anthoathecata</taxon>
        <taxon>Aplanulata</taxon>
        <taxon>Hydridae</taxon>
        <taxon>Hydra</taxon>
    </lineage>
</organism>
<dbReference type="EC" id="2.7.1.30" evidence="4"/>
<evidence type="ECO:0000256" key="1">
    <source>
        <dbReference type="ARBA" id="ARBA00004496"/>
    </source>
</evidence>
<protein>
    <recommendedName>
        <fullName evidence="13">Glycerol kinase 5</fullName>
        <ecNumber evidence="4">2.7.1.30</ecNumber>
    </recommendedName>
    <alternativeName>
        <fullName evidence="11">ATP:glycerol 3-phosphotransferase 5</fullName>
    </alternativeName>
</protein>
<dbReference type="PANTHER" id="PTHR10196:SF68">
    <property type="entry name" value="GLYCEROL KINASE 5-RELATED"/>
    <property type="match status" value="1"/>
</dbReference>
<evidence type="ECO:0000256" key="14">
    <source>
        <dbReference type="RuleBase" id="RU003733"/>
    </source>
</evidence>
<dbReference type="GO" id="GO:0019563">
    <property type="term" value="P:glycerol catabolic process"/>
    <property type="evidence" value="ECO:0007669"/>
    <property type="project" value="UniProtKB-UniPathway"/>
</dbReference>
<dbReference type="EMBL" id="HAAD01003044">
    <property type="protein sequence ID" value="CDG69276.1"/>
    <property type="molecule type" value="mRNA"/>
</dbReference>
<evidence type="ECO:0000259" key="15">
    <source>
        <dbReference type="Pfam" id="PF00370"/>
    </source>
</evidence>
<evidence type="ECO:0000259" key="16">
    <source>
        <dbReference type="Pfam" id="PF02782"/>
    </source>
</evidence>
<dbReference type="OrthoDB" id="5422795at2759"/>
<evidence type="ECO:0000256" key="12">
    <source>
        <dbReference type="ARBA" id="ARBA00045165"/>
    </source>
</evidence>
<comment type="pathway">
    <text evidence="2">Polyol metabolism; glycerol degradation via glycerol kinase pathway; sn-glycerol 3-phosphate from glycerol: step 1/1.</text>
</comment>
<comment type="similarity">
    <text evidence="3 14">Belongs to the FGGY kinase family.</text>
</comment>
<comment type="function">
    <text evidence="12">Skin-specific kinase that plays a key role in glycerol metabolism, catalyzing its phosphorylation to produce sn-glycerol 3-phosphate. Involved in skin-specific regulation of sterol regulatory element-binding protein (SREBP) processing and lipid biosynthesis.</text>
</comment>
<feature type="domain" description="Carbohydrate kinase FGGY C-terminal" evidence="16">
    <location>
        <begin position="277"/>
        <end position="464"/>
    </location>
</feature>
<reference evidence="17" key="1">
    <citation type="journal article" date="2013" name="Genome Biol. Evol.">
        <title>Punctuated emergences of genetic and phenotypic innovations in eumetazoan, bilaterian, euteleostome, and hominidae ancestors.</title>
        <authorList>
            <person name="Wenger Y."/>
            <person name="Galliot B."/>
        </authorList>
    </citation>
    <scope>NUCLEOTIDE SEQUENCE</scope>
    <source>
        <tissue evidence="17">Whole animals</tissue>
    </source>
</reference>
<gene>
    <name evidence="17" type="primary">GK5</name>
</gene>
<evidence type="ECO:0000256" key="10">
    <source>
        <dbReference type="ARBA" id="ARBA00022840"/>
    </source>
</evidence>
<dbReference type="FunFam" id="3.30.420.40:FF:000104">
    <property type="entry name" value="putative glycerol kinase 5"/>
    <property type="match status" value="1"/>
</dbReference>
<keyword evidence="6 14" id="KW-0808">Transferase</keyword>
<evidence type="ECO:0000256" key="2">
    <source>
        <dbReference type="ARBA" id="ARBA00005190"/>
    </source>
</evidence>
<dbReference type="GO" id="GO:0005524">
    <property type="term" value="F:ATP binding"/>
    <property type="evidence" value="ECO:0007669"/>
    <property type="project" value="UniProtKB-KW"/>
</dbReference>
<dbReference type="AlphaFoldDB" id="T2MB20"/>
<evidence type="ECO:0000256" key="9">
    <source>
        <dbReference type="ARBA" id="ARBA00022798"/>
    </source>
</evidence>
<evidence type="ECO:0000256" key="13">
    <source>
        <dbReference type="ARBA" id="ARBA00047192"/>
    </source>
</evidence>
<evidence type="ECO:0000313" key="17">
    <source>
        <dbReference type="EMBL" id="CDG69276.1"/>
    </source>
</evidence>
<keyword evidence="7" id="KW-0547">Nucleotide-binding</keyword>
<evidence type="ECO:0000256" key="3">
    <source>
        <dbReference type="ARBA" id="ARBA00009156"/>
    </source>
</evidence>
<dbReference type="InterPro" id="IPR018484">
    <property type="entry name" value="FGGY_N"/>
</dbReference>
<dbReference type="Pfam" id="PF02782">
    <property type="entry name" value="FGGY_C"/>
    <property type="match status" value="1"/>
</dbReference>
<evidence type="ECO:0000256" key="8">
    <source>
        <dbReference type="ARBA" id="ARBA00022777"/>
    </source>
</evidence>
<dbReference type="GO" id="GO:0004370">
    <property type="term" value="F:glycerol kinase activity"/>
    <property type="evidence" value="ECO:0007669"/>
    <property type="project" value="UniProtKB-EC"/>
</dbReference>
<accession>T2MB20</accession>
<dbReference type="Gene3D" id="3.30.420.40">
    <property type="match status" value="2"/>
</dbReference>
<dbReference type="PANTHER" id="PTHR10196">
    <property type="entry name" value="SUGAR KINASE"/>
    <property type="match status" value="1"/>
</dbReference>
<dbReference type="Pfam" id="PF00370">
    <property type="entry name" value="FGGY_N"/>
    <property type="match status" value="1"/>
</dbReference>
<dbReference type="UniPathway" id="UPA00618">
    <property type="reaction ID" value="UER00672"/>
</dbReference>
<dbReference type="InterPro" id="IPR037444">
    <property type="entry name" value="GK5"/>
</dbReference>
<dbReference type="GO" id="GO:0005739">
    <property type="term" value="C:mitochondrion"/>
    <property type="evidence" value="ECO:0007669"/>
    <property type="project" value="TreeGrafter"/>
</dbReference>
<dbReference type="InterPro" id="IPR018485">
    <property type="entry name" value="FGGY_C"/>
</dbReference>
<evidence type="ECO:0000256" key="6">
    <source>
        <dbReference type="ARBA" id="ARBA00022679"/>
    </source>
</evidence>
<evidence type="ECO:0000256" key="11">
    <source>
        <dbReference type="ARBA" id="ARBA00033026"/>
    </source>
</evidence>
<dbReference type="GO" id="GO:0046167">
    <property type="term" value="P:glycerol-3-phosphate biosynthetic process"/>
    <property type="evidence" value="ECO:0007669"/>
    <property type="project" value="TreeGrafter"/>
</dbReference>
<evidence type="ECO:0000256" key="5">
    <source>
        <dbReference type="ARBA" id="ARBA00022490"/>
    </source>
</evidence>
<evidence type="ECO:0000256" key="7">
    <source>
        <dbReference type="ARBA" id="ARBA00022741"/>
    </source>
</evidence>
<feature type="non-terminal residue" evidence="17">
    <location>
        <position position="1"/>
    </location>
</feature>
<name>T2MB20_HYDVU</name>
<dbReference type="CDD" id="cd07793">
    <property type="entry name" value="ASKHA_NBD_FGGY_GK5-like"/>
    <property type="match status" value="1"/>
</dbReference>
<dbReference type="PROSITE" id="PS00445">
    <property type="entry name" value="FGGY_KINASES_2"/>
    <property type="match status" value="1"/>
</dbReference>
<evidence type="ECO:0000256" key="4">
    <source>
        <dbReference type="ARBA" id="ARBA00012099"/>
    </source>
</evidence>
<keyword evidence="8 14" id="KW-0418">Kinase</keyword>